<dbReference type="InterPro" id="IPR017853">
    <property type="entry name" value="GH"/>
</dbReference>
<name>A0AA38VG59_9PEZI</name>
<comment type="caution">
    <text evidence="3">The sequence shown here is derived from an EMBL/GenBank/DDBJ whole genome shotgun (WGS) entry which is preliminary data.</text>
</comment>
<organism evidence="3 4">
    <name type="scientific">Pleurostoma richardsiae</name>
    <dbReference type="NCBI Taxonomy" id="41990"/>
    <lineage>
        <taxon>Eukaryota</taxon>
        <taxon>Fungi</taxon>
        <taxon>Dikarya</taxon>
        <taxon>Ascomycota</taxon>
        <taxon>Pezizomycotina</taxon>
        <taxon>Sordariomycetes</taxon>
        <taxon>Sordariomycetidae</taxon>
        <taxon>Calosphaeriales</taxon>
        <taxon>Pleurostomataceae</taxon>
        <taxon>Pleurostoma</taxon>
    </lineage>
</organism>
<feature type="domain" description="Beta-glucuronidase C-terminal" evidence="2">
    <location>
        <begin position="412"/>
        <end position="538"/>
    </location>
</feature>
<proteinExistence type="predicted"/>
<gene>
    <name evidence="3" type="ORF">NKR23_g11999</name>
</gene>
<dbReference type="SUPFAM" id="SSF51445">
    <property type="entry name" value="(Trans)glycosidases"/>
    <property type="match status" value="1"/>
</dbReference>
<evidence type="ECO:0000259" key="2">
    <source>
        <dbReference type="Pfam" id="PF16862"/>
    </source>
</evidence>
<evidence type="ECO:0000256" key="1">
    <source>
        <dbReference type="SAM" id="SignalP"/>
    </source>
</evidence>
<reference evidence="3" key="1">
    <citation type="submission" date="2022-07" db="EMBL/GenBank/DDBJ databases">
        <title>Fungi with potential for degradation of polypropylene.</title>
        <authorList>
            <person name="Gostincar C."/>
        </authorList>
    </citation>
    <scope>NUCLEOTIDE SEQUENCE</scope>
    <source>
        <strain evidence="3">EXF-13308</strain>
    </source>
</reference>
<dbReference type="PANTHER" id="PTHR36183:SF2">
    <property type="entry name" value="BETA-GLUCURONIDASE C-TERMINAL DOMAIN-CONTAINING PROTEIN"/>
    <property type="match status" value="1"/>
</dbReference>
<dbReference type="InterPro" id="IPR031728">
    <property type="entry name" value="GlcAase_C"/>
</dbReference>
<dbReference type="PANTHER" id="PTHR36183">
    <property type="entry name" value="BETA-GLUCURONIDASE"/>
    <property type="match status" value="1"/>
</dbReference>
<keyword evidence="4" id="KW-1185">Reference proteome</keyword>
<dbReference type="Gene3D" id="3.20.20.80">
    <property type="entry name" value="Glycosidases"/>
    <property type="match status" value="1"/>
</dbReference>
<keyword evidence="1" id="KW-0732">Signal</keyword>
<dbReference type="Proteomes" id="UP001174694">
    <property type="component" value="Unassembled WGS sequence"/>
</dbReference>
<dbReference type="EMBL" id="JANBVO010000077">
    <property type="protein sequence ID" value="KAJ9130865.1"/>
    <property type="molecule type" value="Genomic_DNA"/>
</dbReference>
<feature type="signal peptide" evidence="1">
    <location>
        <begin position="1"/>
        <end position="20"/>
    </location>
</feature>
<evidence type="ECO:0000313" key="3">
    <source>
        <dbReference type="EMBL" id="KAJ9130865.1"/>
    </source>
</evidence>
<accession>A0AA38VG59</accession>
<dbReference type="AlphaFoldDB" id="A0AA38VG59"/>
<evidence type="ECO:0000313" key="4">
    <source>
        <dbReference type="Proteomes" id="UP001174694"/>
    </source>
</evidence>
<dbReference type="Pfam" id="PF16862">
    <property type="entry name" value="Glyco_hydro_79C"/>
    <property type="match status" value="1"/>
</dbReference>
<sequence>MTGAQLVLSLLATALPVIPAQYISLKGASLNASTPFPDAFVSFSIEFSSFPDFAGNHSSPNVFSDNLLNNLGNLQGTKPYIRVGGNTQDYALYNSSLDVALKGTYNLSRSADYPTTIEIGTSFFESYATWPGVKFSHGFNMGLVGRTPAAWETLRETVPLACKALWPDRWYWWSYGNEMDLYPTSSQGPVRPADWNETDFVKEYLNGTAEIKALVEEHCPSLLSSGSYGYLAPNFGGTANRLKAPAAFSAGLYEDKSIKLFSTHNYISGATSPGVTLQGTLMNHTRTMLSVDAHVAEYNKIWPSGGGPPMIMSETNSLYNEGKPGLSNTFGAALWGVDFNLYCASVGIRRVHMHIGTDYRYGSWQPLTTNKTTMGTKAPYYGNIAVAAFLGDTTRSPVSIVSPPLSSPHEAAYAAYRTTSHGSSSLARVVLLNMRAYNTTEGGTGLGYAPGPLPPRPVRTYTLDVDGAGLRAGVRVGVQRLMANGSDAITGITWDGWSYAYELVGGRPVRLENVTTGEEAVVKLGKLRVEVPDSSAVVLSF</sequence>
<feature type="chain" id="PRO_5041214059" evidence="1">
    <location>
        <begin position="21"/>
        <end position="541"/>
    </location>
</feature>
<protein>
    <submittedName>
        <fullName evidence="3">Beta-glucuronidase</fullName>
    </submittedName>
</protein>
<dbReference type="InterPro" id="IPR052974">
    <property type="entry name" value="GH79_Enzymes"/>
</dbReference>